<accession>A0A6J5MDT6</accession>
<dbReference type="EMBL" id="LR796418">
    <property type="protein sequence ID" value="CAB4143126.1"/>
    <property type="molecule type" value="Genomic_DNA"/>
</dbReference>
<name>A0A6J5MDT6_9CAUD</name>
<evidence type="ECO:0000313" key="1">
    <source>
        <dbReference type="EMBL" id="CAB4143126.1"/>
    </source>
</evidence>
<proteinExistence type="predicted"/>
<dbReference type="EMBL" id="LR796737">
    <property type="protein sequence ID" value="CAB4162633.1"/>
    <property type="molecule type" value="Genomic_DNA"/>
</dbReference>
<gene>
    <name evidence="1" type="ORF">UFOVP436_78</name>
    <name evidence="2" type="ORF">UFOVP784_78</name>
</gene>
<organism evidence="1">
    <name type="scientific">uncultured Caudovirales phage</name>
    <dbReference type="NCBI Taxonomy" id="2100421"/>
    <lineage>
        <taxon>Viruses</taxon>
        <taxon>Duplodnaviria</taxon>
        <taxon>Heunggongvirae</taxon>
        <taxon>Uroviricota</taxon>
        <taxon>Caudoviricetes</taxon>
        <taxon>Peduoviridae</taxon>
        <taxon>Maltschvirus</taxon>
        <taxon>Maltschvirus maltsch</taxon>
    </lineage>
</organism>
<sequence length="136" mass="14411">MANLVYGKAKTGLLTGLINTSASQYALLLIDKSLYSINAVNDEFVSNIPASAIKTRTGNISGITVSNGVLDASDLTVLHNGSYFDAIICYQVGSTDANSRLFFYIDSSIGLPYEGSNSSSSITIVWSNTVSKILSL</sequence>
<evidence type="ECO:0000313" key="2">
    <source>
        <dbReference type="EMBL" id="CAB4162633.1"/>
    </source>
</evidence>
<protein>
    <submittedName>
        <fullName evidence="1">Uncharacterized protein</fullName>
    </submittedName>
</protein>
<reference evidence="1" key="1">
    <citation type="submission" date="2020-04" db="EMBL/GenBank/DDBJ databases">
        <authorList>
            <person name="Chiriac C."/>
            <person name="Salcher M."/>
            <person name="Ghai R."/>
            <person name="Kavagutti S V."/>
        </authorList>
    </citation>
    <scope>NUCLEOTIDE SEQUENCE</scope>
</reference>